<gene>
    <name evidence="2" type="ORF">EZ216_20700</name>
</gene>
<feature type="region of interest" description="Disordered" evidence="1">
    <location>
        <begin position="456"/>
        <end position="475"/>
    </location>
</feature>
<evidence type="ECO:0000313" key="3">
    <source>
        <dbReference type="Proteomes" id="UP000297839"/>
    </source>
</evidence>
<feature type="compositionally biased region" description="Polar residues" evidence="1">
    <location>
        <begin position="459"/>
        <end position="475"/>
    </location>
</feature>
<evidence type="ECO:0000313" key="2">
    <source>
        <dbReference type="EMBL" id="TFY96358.1"/>
    </source>
</evidence>
<keyword evidence="3" id="KW-1185">Reference proteome</keyword>
<dbReference type="Proteomes" id="UP000297839">
    <property type="component" value="Unassembled WGS sequence"/>
</dbReference>
<name>A0A4Z0BEQ5_9BURK</name>
<dbReference type="NCBIfam" id="TIGR01643">
    <property type="entry name" value="YD_repeat_2x"/>
    <property type="match status" value="3"/>
</dbReference>
<dbReference type="AlphaFoldDB" id="A0A4Z0BEQ5"/>
<dbReference type="OrthoDB" id="8552614at2"/>
<evidence type="ECO:0000256" key="1">
    <source>
        <dbReference type="SAM" id="MobiDB-lite"/>
    </source>
</evidence>
<dbReference type="InterPro" id="IPR031325">
    <property type="entry name" value="RHS_repeat"/>
</dbReference>
<dbReference type="PANTHER" id="PTHR32305">
    <property type="match status" value="1"/>
</dbReference>
<accession>A0A4Z0BEQ5</accession>
<proteinExistence type="predicted"/>
<dbReference type="EMBL" id="SMLK01000012">
    <property type="protein sequence ID" value="TFY96358.1"/>
    <property type="molecule type" value="Genomic_DNA"/>
</dbReference>
<dbReference type="InterPro" id="IPR006530">
    <property type="entry name" value="YD"/>
</dbReference>
<comment type="caution">
    <text evidence="2">The sequence shown here is derived from an EMBL/GenBank/DDBJ whole genome shotgun (WGS) entry which is preliminary data.</text>
</comment>
<reference evidence="2 3" key="1">
    <citation type="submission" date="2019-03" db="EMBL/GenBank/DDBJ databases">
        <title>Ramlibacter sp. 18x22-1, whole genome shotgun sequence.</title>
        <authorList>
            <person name="Zhang X."/>
            <person name="Feng G."/>
            <person name="Zhu H."/>
        </authorList>
    </citation>
    <scope>NUCLEOTIDE SEQUENCE [LARGE SCALE GENOMIC DNA]</scope>
    <source>
        <strain evidence="2 3">18x22-1</strain>
    </source>
</reference>
<organism evidence="2 3">
    <name type="scientific">Ramlibacter humi</name>
    <dbReference type="NCBI Taxonomy" id="2530451"/>
    <lineage>
        <taxon>Bacteria</taxon>
        <taxon>Pseudomonadati</taxon>
        <taxon>Pseudomonadota</taxon>
        <taxon>Betaproteobacteria</taxon>
        <taxon>Burkholderiales</taxon>
        <taxon>Comamonadaceae</taxon>
        <taxon>Ramlibacter</taxon>
    </lineage>
</organism>
<dbReference type="Gene3D" id="2.180.10.10">
    <property type="entry name" value="RHS repeat-associated core"/>
    <property type="match status" value="2"/>
</dbReference>
<dbReference type="InterPro" id="IPR050708">
    <property type="entry name" value="T6SS_VgrG/RHS"/>
</dbReference>
<sequence length="814" mass="87367">MNSLGRNVKNLKCSASLLVILAGLGTVPARAEKLLLWSTGYNGDIPKEERYPRLDPDEACELSYRYIFKGSIYSHSYVVSPPRWEGDTWGLQCFGTWDGRPFDDSGSGQWFDVDIADVVPPPKASCSSPLVGNPIEPLTGAKREEIGTGLSLAGIPLVLTYDSTTRSGLRAYARPAAAAKPLVVGELWSSSFHQRLIVGAQGKVLVARPDGTAVSFSADGAGGYLPNPGHADRLLKLGTGFRYLDMVRRAVETYNAAGLLQEIAFSGGKRLAFVYSTASTSADIAPAPGYLTEVRDQSGRSLTFSYRLPAGAAPATGGLLRRAANSQGEAISLTFDGAGNLTQLTNQDVSVKTFLYEISALPWALTGIQNELNVRFATFSYDAAGRAISTEHAGGVEKYSVSYQVAPEPKNEEQYGSAGSRMQIVVQHKWVTPSGIQITDPGGTVRTIGAVDVNGRPQLASNSQPAGSGCSAATSAQTYDSDGNLASRDDFDGHRSCYVQDPARVLTLTKVEGLASDQSCSQVLASGAALPAGSRKISTQWHPDWPLERQVAEPGRIRTFVYNGQPDPTNNNAIAFCAPRSATLPDGRPIAVLCKEVHQATKDSSGAQGFAAELDQTIEPHITEWTYDTRGSVNSIAEGGIPRATYFYYQDTWYESPAPDARGHAVGDLNFEINGVGHFTQFLAYDHAGRLVKSVDPKSSTTEYEYTPRGYVSSVAVTPPGGDPRTTLYRYDATGALFQLRAPDGSSRGYSYDAAGRLVGSSSSQGTRVEYTLDNFGNRVMEQQLGAGGEVIRKITRTFDALNRVESVQEEAQK</sequence>
<dbReference type="Pfam" id="PF05593">
    <property type="entry name" value="RHS_repeat"/>
    <property type="match status" value="2"/>
</dbReference>
<protein>
    <submittedName>
        <fullName evidence="2">RHS repeat protein</fullName>
    </submittedName>
</protein>
<dbReference type="PANTHER" id="PTHR32305:SF15">
    <property type="entry name" value="PROTEIN RHSA-RELATED"/>
    <property type="match status" value="1"/>
</dbReference>